<reference evidence="1" key="1">
    <citation type="submission" date="2013-07" db="EMBL/GenBank/DDBJ databases">
        <title>The genome of an arbuscular mycorrhizal fungus provides insights into the evolution of the oldest plant symbiosis.</title>
        <authorList>
            <consortium name="DOE Joint Genome Institute"/>
            <person name="Tisserant E."/>
            <person name="Malbreil M."/>
            <person name="Kuo A."/>
            <person name="Kohler A."/>
            <person name="Symeonidi A."/>
            <person name="Balestrini R."/>
            <person name="Charron P."/>
            <person name="Duensing N."/>
            <person name="Frei-dit-Frey N."/>
            <person name="Gianinazzi-Pearson V."/>
            <person name="Gilbert B."/>
            <person name="Handa Y."/>
            <person name="Hijri M."/>
            <person name="Kaul R."/>
            <person name="Kawaguchi M."/>
            <person name="Krajinski F."/>
            <person name="Lammers P."/>
            <person name="Lapierre D."/>
            <person name="Masclaux F.G."/>
            <person name="Murat C."/>
            <person name="Morin E."/>
            <person name="Ndikumana S."/>
            <person name="Pagni M."/>
            <person name="Petitpierre D."/>
            <person name="Requena N."/>
            <person name="Rosikiewicz P."/>
            <person name="Riley R."/>
            <person name="Saito K."/>
            <person name="San Clemente H."/>
            <person name="Shapiro H."/>
            <person name="van Tuinen D."/>
            <person name="Becard G."/>
            <person name="Bonfante P."/>
            <person name="Paszkowski U."/>
            <person name="Shachar-Hill Y."/>
            <person name="Young J.P."/>
            <person name="Sanders I.R."/>
            <person name="Henrissat B."/>
            <person name="Rensing S.A."/>
            <person name="Grigoriev I.V."/>
            <person name="Corradi N."/>
            <person name="Roux C."/>
            <person name="Martin F."/>
        </authorList>
    </citation>
    <scope>NUCLEOTIDE SEQUENCE</scope>
    <source>
        <strain evidence="1">DAOM 197198</strain>
    </source>
</reference>
<protein>
    <submittedName>
        <fullName evidence="1">Uncharacterized protein</fullName>
    </submittedName>
</protein>
<gene>
    <name evidence="1" type="ORF">GLOINDRAFT_10391</name>
</gene>
<dbReference type="EMBL" id="KI298644">
    <property type="protein sequence ID" value="ERZ98579.1"/>
    <property type="molecule type" value="Genomic_DNA"/>
</dbReference>
<dbReference type="HOGENOM" id="CLU_2777246_0_0_1"/>
<accession>U9SRQ9</accession>
<dbReference type="AlphaFoldDB" id="U9SRQ9"/>
<sequence length="69" mass="8073">MDKMDNKNKSDKMDKPDKPDKVNKLKKMDGISKMKLMDFCNEKIMRKSVFITFIVLLMTVFVMNLNGNP</sequence>
<organism evidence="1">
    <name type="scientific">Rhizophagus irregularis (strain DAOM 181602 / DAOM 197198 / MUCL 43194)</name>
    <name type="common">Arbuscular mycorrhizal fungus</name>
    <name type="synonym">Glomus intraradices</name>
    <dbReference type="NCBI Taxonomy" id="747089"/>
    <lineage>
        <taxon>Eukaryota</taxon>
        <taxon>Fungi</taxon>
        <taxon>Fungi incertae sedis</taxon>
        <taxon>Mucoromycota</taxon>
        <taxon>Glomeromycotina</taxon>
        <taxon>Glomeromycetes</taxon>
        <taxon>Glomerales</taxon>
        <taxon>Glomeraceae</taxon>
        <taxon>Rhizophagus</taxon>
    </lineage>
</organism>
<name>U9SRQ9_RHIID</name>
<evidence type="ECO:0000313" key="1">
    <source>
        <dbReference type="EMBL" id="ERZ98579.1"/>
    </source>
</evidence>
<proteinExistence type="predicted"/>